<dbReference type="InterPro" id="IPR012925">
    <property type="entry name" value="TipAS_dom"/>
</dbReference>
<name>A0A846S966_9MICO</name>
<feature type="domain" description="HTH merR-type" evidence="5">
    <location>
        <begin position="1"/>
        <end position="71"/>
    </location>
</feature>
<comment type="caution">
    <text evidence="6">The sequence shown here is derived from an EMBL/GenBank/DDBJ whole genome shotgun (WGS) entry which is preliminary data.</text>
</comment>
<dbReference type="Pfam" id="PF07739">
    <property type="entry name" value="TipAS"/>
    <property type="match status" value="1"/>
</dbReference>
<dbReference type="SMART" id="SM00422">
    <property type="entry name" value="HTH_MERR"/>
    <property type="match status" value="1"/>
</dbReference>
<gene>
    <name evidence="6" type="ORF">BKA07_002382</name>
</gene>
<keyword evidence="3" id="KW-0010">Activator</keyword>
<keyword evidence="2 6" id="KW-0238">DNA-binding</keyword>
<dbReference type="InterPro" id="IPR000551">
    <property type="entry name" value="MerR-type_HTH_dom"/>
</dbReference>
<accession>A0A846S966</accession>
<evidence type="ECO:0000313" key="6">
    <source>
        <dbReference type="EMBL" id="NJC57347.1"/>
    </source>
</evidence>
<dbReference type="Gene3D" id="1.10.490.50">
    <property type="entry name" value="Antibiotic binding domain of TipA-like multidrug resistance regulators"/>
    <property type="match status" value="1"/>
</dbReference>
<reference evidence="6 7" key="1">
    <citation type="submission" date="2020-03" db="EMBL/GenBank/DDBJ databases">
        <title>Sequencing the genomes of 1000 actinobacteria strains.</title>
        <authorList>
            <person name="Klenk H.-P."/>
        </authorList>
    </citation>
    <scope>NUCLEOTIDE SEQUENCE [LARGE SCALE GENOMIC DNA]</scope>
    <source>
        <strain evidence="6 7">DSM 18964</strain>
    </source>
</reference>
<dbReference type="InterPro" id="IPR009061">
    <property type="entry name" value="DNA-bd_dom_put_sf"/>
</dbReference>
<dbReference type="RefSeq" id="WP_167951047.1">
    <property type="nucleotide sequence ID" value="NZ_BAAAPQ010000006.1"/>
</dbReference>
<keyword evidence="7" id="KW-1185">Reference proteome</keyword>
<sequence length="256" mass="28779">MDRSIQETARMTGTTSRTLRHYDAIGLLPPAYVADNGYRYYDEAGLVRLQRILLLKELGMPLNRIAEVLESAEDPIAALSEHVRSLGRERARIQRQIVAVTATISRLEAGEPLMAEEMFDGFDHRQHEDEVTERWGRRAYETSAHWWESLSADDRRSWQARVEQLSQDWSSAVAAGADPESDRCQKLARRHVEWLSATPGTPANDPEGDLDGYVRGLADMYVSDPRFAANYGGIEGAELVRDSLNVHLDARAARGD</sequence>
<evidence type="ECO:0000256" key="1">
    <source>
        <dbReference type="ARBA" id="ARBA00023015"/>
    </source>
</evidence>
<proteinExistence type="predicted"/>
<organism evidence="6 7">
    <name type="scientific">Brevibacterium marinum</name>
    <dbReference type="NCBI Taxonomy" id="418643"/>
    <lineage>
        <taxon>Bacteria</taxon>
        <taxon>Bacillati</taxon>
        <taxon>Actinomycetota</taxon>
        <taxon>Actinomycetes</taxon>
        <taxon>Micrococcales</taxon>
        <taxon>Brevibacteriaceae</taxon>
        <taxon>Brevibacterium</taxon>
    </lineage>
</organism>
<keyword evidence="4" id="KW-0804">Transcription</keyword>
<dbReference type="Pfam" id="PF13411">
    <property type="entry name" value="MerR_1"/>
    <property type="match status" value="1"/>
</dbReference>
<dbReference type="PROSITE" id="PS50937">
    <property type="entry name" value="HTH_MERR_2"/>
    <property type="match status" value="1"/>
</dbReference>
<dbReference type="Proteomes" id="UP000576792">
    <property type="component" value="Unassembled WGS sequence"/>
</dbReference>
<evidence type="ECO:0000259" key="5">
    <source>
        <dbReference type="PROSITE" id="PS50937"/>
    </source>
</evidence>
<evidence type="ECO:0000313" key="7">
    <source>
        <dbReference type="Proteomes" id="UP000576792"/>
    </source>
</evidence>
<dbReference type="GO" id="GO:0003700">
    <property type="term" value="F:DNA-binding transcription factor activity"/>
    <property type="evidence" value="ECO:0007669"/>
    <property type="project" value="InterPro"/>
</dbReference>
<dbReference type="CDD" id="cd01106">
    <property type="entry name" value="HTH_TipAL-Mta"/>
    <property type="match status" value="1"/>
</dbReference>
<dbReference type="SUPFAM" id="SSF46955">
    <property type="entry name" value="Putative DNA-binding domain"/>
    <property type="match status" value="1"/>
</dbReference>
<dbReference type="EMBL" id="JAATJN010000001">
    <property type="protein sequence ID" value="NJC57347.1"/>
    <property type="molecule type" value="Genomic_DNA"/>
</dbReference>
<protein>
    <submittedName>
        <fullName evidence="6">DNA-binding transcriptional MerR regulator</fullName>
    </submittedName>
</protein>
<dbReference type="PANTHER" id="PTHR30204">
    <property type="entry name" value="REDOX-CYCLING DRUG-SENSING TRANSCRIPTIONAL ACTIVATOR SOXR"/>
    <property type="match status" value="1"/>
</dbReference>
<dbReference type="Gene3D" id="1.10.1660.10">
    <property type="match status" value="1"/>
</dbReference>
<dbReference type="SUPFAM" id="SSF89082">
    <property type="entry name" value="Antibiotic binding domain of TipA-like multidrug resistance regulators"/>
    <property type="match status" value="1"/>
</dbReference>
<dbReference type="InterPro" id="IPR047057">
    <property type="entry name" value="MerR_fam"/>
</dbReference>
<keyword evidence="1" id="KW-0805">Transcription regulation</keyword>
<dbReference type="PANTHER" id="PTHR30204:SF90">
    <property type="entry name" value="HTH-TYPE TRANSCRIPTIONAL ACTIVATOR MTA"/>
    <property type="match status" value="1"/>
</dbReference>
<dbReference type="InterPro" id="IPR036244">
    <property type="entry name" value="TipA-like_antibiotic-bd"/>
</dbReference>
<evidence type="ECO:0000256" key="3">
    <source>
        <dbReference type="ARBA" id="ARBA00023159"/>
    </source>
</evidence>
<evidence type="ECO:0000256" key="4">
    <source>
        <dbReference type="ARBA" id="ARBA00023163"/>
    </source>
</evidence>
<evidence type="ECO:0000256" key="2">
    <source>
        <dbReference type="ARBA" id="ARBA00023125"/>
    </source>
</evidence>
<dbReference type="GO" id="GO:0003677">
    <property type="term" value="F:DNA binding"/>
    <property type="evidence" value="ECO:0007669"/>
    <property type="project" value="UniProtKB-KW"/>
</dbReference>
<dbReference type="AlphaFoldDB" id="A0A846S966"/>